<sequence>MEWFLELLRLEREWAKLYPFTLSPIAQSGITFITKWSLFPVEWGNMKTLIITNKFLNGTIRGQERYRSKQLLLYNPWPNPDNMPNLDLPQSMQLNPDLPSVFEYPKENLREIFRSFHNQVFYIRAADIYAVKGRSHYENLVYARGMNPGNARLTSQVGCKVVFPETSPTYQSVCRLQVYEMSREAPNTRKPYRLFREQKHGEDSGAIFEPS</sequence>
<comment type="caution">
    <text evidence="1">The sequence shown here is derived from an EMBL/GenBank/DDBJ whole genome shotgun (WGS) entry which is preliminary data.</text>
</comment>
<protein>
    <submittedName>
        <fullName evidence="1">Uncharacterized protein</fullName>
    </submittedName>
</protein>
<keyword evidence="2" id="KW-1185">Reference proteome</keyword>
<reference evidence="1" key="1">
    <citation type="journal article" date="2021" name="Nat. Commun.">
        <title>Genetic determinants of endophytism in the Arabidopsis root mycobiome.</title>
        <authorList>
            <person name="Mesny F."/>
            <person name="Miyauchi S."/>
            <person name="Thiergart T."/>
            <person name="Pickel B."/>
            <person name="Atanasova L."/>
            <person name="Karlsson M."/>
            <person name="Huettel B."/>
            <person name="Barry K.W."/>
            <person name="Haridas S."/>
            <person name="Chen C."/>
            <person name="Bauer D."/>
            <person name="Andreopoulos W."/>
            <person name="Pangilinan J."/>
            <person name="LaButti K."/>
            <person name="Riley R."/>
            <person name="Lipzen A."/>
            <person name="Clum A."/>
            <person name="Drula E."/>
            <person name="Henrissat B."/>
            <person name="Kohler A."/>
            <person name="Grigoriev I.V."/>
            <person name="Martin F.M."/>
            <person name="Hacquard S."/>
        </authorList>
    </citation>
    <scope>NUCLEOTIDE SEQUENCE</scope>
    <source>
        <strain evidence="1">MPI-SDFR-AT-0068</strain>
    </source>
</reference>
<gene>
    <name evidence="1" type="ORF">BKA59DRAFT_546224</name>
</gene>
<proteinExistence type="predicted"/>
<dbReference type="OrthoDB" id="5073644at2759"/>
<evidence type="ECO:0000313" key="1">
    <source>
        <dbReference type="EMBL" id="KAH7241850.1"/>
    </source>
</evidence>
<accession>A0A8K0RSR7</accession>
<dbReference type="AlphaFoldDB" id="A0A8K0RSR7"/>
<evidence type="ECO:0000313" key="2">
    <source>
        <dbReference type="Proteomes" id="UP000813427"/>
    </source>
</evidence>
<dbReference type="Proteomes" id="UP000813427">
    <property type="component" value="Unassembled WGS sequence"/>
</dbReference>
<name>A0A8K0RSR7_9HYPO</name>
<dbReference type="EMBL" id="JAGPXF010000005">
    <property type="protein sequence ID" value="KAH7241850.1"/>
    <property type="molecule type" value="Genomic_DNA"/>
</dbReference>
<organism evidence="1 2">
    <name type="scientific">Fusarium tricinctum</name>
    <dbReference type="NCBI Taxonomy" id="61284"/>
    <lineage>
        <taxon>Eukaryota</taxon>
        <taxon>Fungi</taxon>
        <taxon>Dikarya</taxon>
        <taxon>Ascomycota</taxon>
        <taxon>Pezizomycotina</taxon>
        <taxon>Sordariomycetes</taxon>
        <taxon>Hypocreomycetidae</taxon>
        <taxon>Hypocreales</taxon>
        <taxon>Nectriaceae</taxon>
        <taxon>Fusarium</taxon>
        <taxon>Fusarium tricinctum species complex</taxon>
    </lineage>
</organism>